<dbReference type="EMBL" id="AGNL01018661">
    <property type="protein sequence ID" value="EJK62730.1"/>
    <property type="molecule type" value="Genomic_DNA"/>
</dbReference>
<feature type="compositionally biased region" description="Basic and acidic residues" evidence="1">
    <location>
        <begin position="35"/>
        <end position="47"/>
    </location>
</feature>
<evidence type="ECO:0000313" key="3">
    <source>
        <dbReference type="Proteomes" id="UP000266841"/>
    </source>
</evidence>
<comment type="caution">
    <text evidence="2">The sequence shown here is derived from an EMBL/GenBank/DDBJ whole genome shotgun (WGS) entry which is preliminary data.</text>
</comment>
<keyword evidence="3" id="KW-1185">Reference proteome</keyword>
<protein>
    <submittedName>
        <fullName evidence="2">Uncharacterized protein</fullName>
    </submittedName>
</protein>
<feature type="region of interest" description="Disordered" evidence="1">
    <location>
        <begin position="1"/>
        <end position="74"/>
    </location>
</feature>
<evidence type="ECO:0000256" key="1">
    <source>
        <dbReference type="SAM" id="MobiDB-lite"/>
    </source>
</evidence>
<sequence length="74" mass="8166">MGREKSVNQHSPGKGKKYPATDTCSSPRVEVSTRSQERHSPTDERSPYKVGVGAAQIQNRQTRPDKAAPAYPRT</sequence>
<reference evidence="2 3" key="1">
    <citation type="journal article" date="2012" name="Genome Biol.">
        <title>Genome and low-iron response of an oceanic diatom adapted to chronic iron limitation.</title>
        <authorList>
            <person name="Lommer M."/>
            <person name="Specht M."/>
            <person name="Roy A.S."/>
            <person name="Kraemer L."/>
            <person name="Andreson R."/>
            <person name="Gutowska M.A."/>
            <person name="Wolf J."/>
            <person name="Bergner S.V."/>
            <person name="Schilhabel M.B."/>
            <person name="Klostermeier U.C."/>
            <person name="Beiko R.G."/>
            <person name="Rosenstiel P."/>
            <person name="Hippler M."/>
            <person name="Laroche J."/>
        </authorList>
    </citation>
    <scope>NUCLEOTIDE SEQUENCE [LARGE SCALE GENOMIC DNA]</scope>
    <source>
        <strain evidence="2 3">CCMP1005</strain>
    </source>
</reference>
<dbReference type="Proteomes" id="UP000266841">
    <property type="component" value="Unassembled WGS sequence"/>
</dbReference>
<evidence type="ECO:0000313" key="2">
    <source>
        <dbReference type="EMBL" id="EJK62730.1"/>
    </source>
</evidence>
<organism evidence="2 3">
    <name type="scientific">Thalassiosira oceanica</name>
    <name type="common">Marine diatom</name>
    <dbReference type="NCBI Taxonomy" id="159749"/>
    <lineage>
        <taxon>Eukaryota</taxon>
        <taxon>Sar</taxon>
        <taxon>Stramenopiles</taxon>
        <taxon>Ochrophyta</taxon>
        <taxon>Bacillariophyta</taxon>
        <taxon>Coscinodiscophyceae</taxon>
        <taxon>Thalassiosirophycidae</taxon>
        <taxon>Thalassiosirales</taxon>
        <taxon>Thalassiosiraceae</taxon>
        <taxon>Thalassiosira</taxon>
    </lineage>
</organism>
<proteinExistence type="predicted"/>
<name>K0SBR2_THAOC</name>
<gene>
    <name evidence="2" type="ORF">THAOC_16647</name>
</gene>
<dbReference type="AlphaFoldDB" id="K0SBR2"/>
<accession>K0SBR2</accession>